<evidence type="ECO:0000313" key="2">
    <source>
        <dbReference type="Proteomes" id="UP000017469"/>
    </source>
</evidence>
<organism evidence="1 2">
    <name type="scientific">Carnobacterium inhibens subsp. gilichinskyi</name>
    <dbReference type="NCBI Taxonomy" id="1266845"/>
    <lineage>
        <taxon>Bacteria</taxon>
        <taxon>Bacillati</taxon>
        <taxon>Bacillota</taxon>
        <taxon>Bacilli</taxon>
        <taxon>Lactobacillales</taxon>
        <taxon>Carnobacteriaceae</taxon>
        <taxon>Carnobacterium</taxon>
    </lineage>
</organism>
<protein>
    <submittedName>
        <fullName evidence="1">Toxin RelE</fullName>
    </submittedName>
</protein>
<dbReference type="PATRIC" id="fig|1266845.5.peg.2304"/>
<reference evidence="1 2" key="1">
    <citation type="journal article" date="2013" name="Genome Announc.">
        <title>Complete Genome Sequence of Carnobacterium gilichinskyi Strain WN1359T (DSM 27470T).</title>
        <authorList>
            <person name="Leonard M.T."/>
            <person name="Panayotova N."/>
            <person name="Farmerie W.G."/>
            <person name="Triplett E.W."/>
            <person name="Nicholson W.L."/>
        </authorList>
    </citation>
    <scope>NUCLEOTIDE SEQUENCE [LARGE SCALE GENOMIC DNA]</scope>
    <source>
        <strain evidence="1 2">WN1359</strain>
        <plasmid evidence="2">Plasmid pWNCR64</plasmid>
    </source>
</reference>
<evidence type="ECO:0000313" key="1">
    <source>
        <dbReference type="EMBL" id="AGY83016.1"/>
    </source>
</evidence>
<dbReference type="HOGENOM" id="CLU_122734_4_0_9"/>
<name>U5SD83_9LACT</name>
<dbReference type="Proteomes" id="UP000017469">
    <property type="component" value="Plasmid pWNCR64"/>
</dbReference>
<gene>
    <name evidence="1" type="ORF">Q783_12070</name>
</gene>
<keyword evidence="1" id="KW-0614">Plasmid</keyword>
<sequence length="123" mass="14649">MYMKKYNFDIYEKENGETPFLDYLDSLDVKSRAKVLRAITIVEDFGVHSPPGYIDHLDDGIYEIRVKFSSNIFRCLYFHFTNNKYIITHGFTKKTQKTPAREITKSKEYRKDYLERKGEKDGK</sequence>
<proteinExistence type="predicted"/>
<dbReference type="AlphaFoldDB" id="U5SD83"/>
<dbReference type="Pfam" id="PF05973">
    <property type="entry name" value="Gp49"/>
    <property type="match status" value="1"/>
</dbReference>
<dbReference type="EMBL" id="CP006816">
    <property type="protein sequence ID" value="AGY83016.1"/>
    <property type="molecule type" value="Genomic_DNA"/>
</dbReference>
<accession>U5SD83</accession>
<geneLocation type="plasmid" evidence="1 2">
    <name>pWNCR64</name>
</geneLocation>
<dbReference type="RefSeq" id="WP_023176478.1">
    <property type="nucleotide sequence ID" value="NC_022603.1"/>
</dbReference>
<dbReference type="KEGG" id="caw:Q783_12070"/>
<dbReference type="InterPro" id="IPR009241">
    <property type="entry name" value="HigB-like"/>
</dbReference>